<gene>
    <name evidence="1" type="ORF">BDM02DRAFT_3106405</name>
</gene>
<accession>A0ACB6ZYF1</accession>
<name>A0ACB6ZYF1_THEGA</name>
<sequence>MAESEASWIDDNELSSSPTGTSPEDPREPQWTDSVVPPSHKDPTLIAVPYQQSMMDFQNSNVVQFISLLKKDNKREQMVYYQIAGTCSGNTPAR</sequence>
<organism evidence="1 2">
    <name type="scientific">Thelephora ganbajun</name>
    <name type="common">Ganba fungus</name>
    <dbReference type="NCBI Taxonomy" id="370292"/>
    <lineage>
        <taxon>Eukaryota</taxon>
        <taxon>Fungi</taxon>
        <taxon>Dikarya</taxon>
        <taxon>Basidiomycota</taxon>
        <taxon>Agaricomycotina</taxon>
        <taxon>Agaricomycetes</taxon>
        <taxon>Thelephorales</taxon>
        <taxon>Thelephoraceae</taxon>
        <taxon>Thelephora</taxon>
    </lineage>
</organism>
<dbReference type="EMBL" id="MU117961">
    <property type="protein sequence ID" value="KAF9654136.1"/>
    <property type="molecule type" value="Genomic_DNA"/>
</dbReference>
<dbReference type="Proteomes" id="UP000886501">
    <property type="component" value="Unassembled WGS sequence"/>
</dbReference>
<proteinExistence type="predicted"/>
<keyword evidence="2" id="KW-1185">Reference proteome</keyword>
<comment type="caution">
    <text evidence="1">The sequence shown here is derived from an EMBL/GenBank/DDBJ whole genome shotgun (WGS) entry which is preliminary data.</text>
</comment>
<protein>
    <submittedName>
        <fullName evidence="1">Uncharacterized protein</fullName>
    </submittedName>
</protein>
<reference evidence="1" key="1">
    <citation type="submission" date="2019-10" db="EMBL/GenBank/DDBJ databases">
        <authorList>
            <consortium name="DOE Joint Genome Institute"/>
            <person name="Kuo A."/>
            <person name="Miyauchi S."/>
            <person name="Kiss E."/>
            <person name="Drula E."/>
            <person name="Kohler A."/>
            <person name="Sanchez-Garcia M."/>
            <person name="Andreopoulos B."/>
            <person name="Barry K.W."/>
            <person name="Bonito G."/>
            <person name="Buee M."/>
            <person name="Carver A."/>
            <person name="Chen C."/>
            <person name="Cichocki N."/>
            <person name="Clum A."/>
            <person name="Culley D."/>
            <person name="Crous P.W."/>
            <person name="Fauchery L."/>
            <person name="Girlanda M."/>
            <person name="Hayes R."/>
            <person name="Keri Z."/>
            <person name="Labutti K."/>
            <person name="Lipzen A."/>
            <person name="Lombard V."/>
            <person name="Magnuson J."/>
            <person name="Maillard F."/>
            <person name="Morin E."/>
            <person name="Murat C."/>
            <person name="Nolan M."/>
            <person name="Ohm R."/>
            <person name="Pangilinan J."/>
            <person name="Pereira M."/>
            <person name="Perotto S."/>
            <person name="Peter M."/>
            <person name="Riley R."/>
            <person name="Sitrit Y."/>
            <person name="Stielow B."/>
            <person name="Szollosi G."/>
            <person name="Zifcakova L."/>
            <person name="Stursova M."/>
            <person name="Spatafora J.W."/>
            <person name="Tedersoo L."/>
            <person name="Vaario L.-M."/>
            <person name="Yamada A."/>
            <person name="Yan M."/>
            <person name="Wang P."/>
            <person name="Xu J."/>
            <person name="Bruns T."/>
            <person name="Baldrian P."/>
            <person name="Vilgalys R."/>
            <person name="Henrissat B."/>
            <person name="Grigoriev I.V."/>
            <person name="Hibbett D."/>
            <person name="Nagy L.G."/>
            <person name="Martin F.M."/>
        </authorList>
    </citation>
    <scope>NUCLEOTIDE SEQUENCE</scope>
    <source>
        <strain evidence="1">P2</strain>
    </source>
</reference>
<evidence type="ECO:0000313" key="2">
    <source>
        <dbReference type="Proteomes" id="UP000886501"/>
    </source>
</evidence>
<reference evidence="1" key="2">
    <citation type="journal article" date="2020" name="Nat. Commun.">
        <title>Large-scale genome sequencing of mycorrhizal fungi provides insights into the early evolution of symbiotic traits.</title>
        <authorList>
            <person name="Miyauchi S."/>
            <person name="Kiss E."/>
            <person name="Kuo A."/>
            <person name="Drula E."/>
            <person name="Kohler A."/>
            <person name="Sanchez-Garcia M."/>
            <person name="Morin E."/>
            <person name="Andreopoulos B."/>
            <person name="Barry K.W."/>
            <person name="Bonito G."/>
            <person name="Buee M."/>
            <person name="Carver A."/>
            <person name="Chen C."/>
            <person name="Cichocki N."/>
            <person name="Clum A."/>
            <person name="Culley D."/>
            <person name="Crous P.W."/>
            <person name="Fauchery L."/>
            <person name="Girlanda M."/>
            <person name="Hayes R.D."/>
            <person name="Keri Z."/>
            <person name="LaButti K."/>
            <person name="Lipzen A."/>
            <person name="Lombard V."/>
            <person name="Magnuson J."/>
            <person name="Maillard F."/>
            <person name="Murat C."/>
            <person name="Nolan M."/>
            <person name="Ohm R.A."/>
            <person name="Pangilinan J."/>
            <person name="Pereira M.F."/>
            <person name="Perotto S."/>
            <person name="Peter M."/>
            <person name="Pfister S."/>
            <person name="Riley R."/>
            <person name="Sitrit Y."/>
            <person name="Stielow J.B."/>
            <person name="Szollosi G."/>
            <person name="Zifcakova L."/>
            <person name="Stursova M."/>
            <person name="Spatafora J.W."/>
            <person name="Tedersoo L."/>
            <person name="Vaario L.M."/>
            <person name="Yamada A."/>
            <person name="Yan M."/>
            <person name="Wang P."/>
            <person name="Xu J."/>
            <person name="Bruns T."/>
            <person name="Baldrian P."/>
            <person name="Vilgalys R."/>
            <person name="Dunand C."/>
            <person name="Henrissat B."/>
            <person name="Grigoriev I.V."/>
            <person name="Hibbett D."/>
            <person name="Nagy L.G."/>
            <person name="Martin F.M."/>
        </authorList>
    </citation>
    <scope>NUCLEOTIDE SEQUENCE</scope>
    <source>
        <strain evidence="1">P2</strain>
    </source>
</reference>
<evidence type="ECO:0000313" key="1">
    <source>
        <dbReference type="EMBL" id="KAF9654136.1"/>
    </source>
</evidence>